<evidence type="ECO:0000313" key="2">
    <source>
        <dbReference type="Proteomes" id="UP001174909"/>
    </source>
</evidence>
<dbReference type="AlphaFoldDB" id="A0AA35W3Q3"/>
<proteinExistence type="predicted"/>
<accession>A0AA35W3Q3</accession>
<keyword evidence="2" id="KW-1185">Reference proteome</keyword>
<dbReference type="Proteomes" id="UP001174909">
    <property type="component" value="Unassembled WGS sequence"/>
</dbReference>
<organism evidence="1 2">
    <name type="scientific">Geodia barretti</name>
    <name type="common">Barrett's horny sponge</name>
    <dbReference type="NCBI Taxonomy" id="519541"/>
    <lineage>
        <taxon>Eukaryota</taxon>
        <taxon>Metazoa</taxon>
        <taxon>Porifera</taxon>
        <taxon>Demospongiae</taxon>
        <taxon>Heteroscleromorpha</taxon>
        <taxon>Tetractinellida</taxon>
        <taxon>Astrophorina</taxon>
        <taxon>Geodiidae</taxon>
        <taxon>Geodia</taxon>
    </lineage>
</organism>
<gene>
    <name evidence="1" type="ORF">GBAR_LOCUS645</name>
</gene>
<evidence type="ECO:0000313" key="1">
    <source>
        <dbReference type="EMBL" id="CAI7991182.1"/>
    </source>
</evidence>
<dbReference type="EMBL" id="CASHTH010000106">
    <property type="protein sequence ID" value="CAI7991182.1"/>
    <property type="molecule type" value="Genomic_DNA"/>
</dbReference>
<comment type="caution">
    <text evidence="1">The sequence shown here is derived from an EMBL/GenBank/DDBJ whole genome shotgun (WGS) entry which is preliminary data.</text>
</comment>
<reference evidence="1" key="1">
    <citation type="submission" date="2023-03" db="EMBL/GenBank/DDBJ databases">
        <authorList>
            <person name="Steffen K."/>
            <person name="Cardenas P."/>
        </authorList>
    </citation>
    <scope>NUCLEOTIDE SEQUENCE</scope>
</reference>
<name>A0AA35W3Q3_GEOBA</name>
<protein>
    <submittedName>
        <fullName evidence="1">Uncharacterized protein</fullName>
    </submittedName>
</protein>
<sequence>MTSCHIPLSGTTFRFAFLAHSSSLAKTPSLHSTITCSWTAGNSCTLDAAMASPKPISRTRPPFEAAMLASLCMKGVSQRSMTGLPMISRCVSALL</sequence>